<name>L9WPA9_9EURY</name>
<evidence type="ECO:0000256" key="1">
    <source>
        <dbReference type="SAM" id="MobiDB-lite"/>
    </source>
</evidence>
<dbReference type="EMBL" id="AOIA01000165">
    <property type="protein sequence ID" value="ELY51021.1"/>
    <property type="molecule type" value="Genomic_DNA"/>
</dbReference>
<organism evidence="2 3">
    <name type="scientific">Natronococcus jeotgali DSM 18795</name>
    <dbReference type="NCBI Taxonomy" id="1227498"/>
    <lineage>
        <taxon>Archaea</taxon>
        <taxon>Methanobacteriati</taxon>
        <taxon>Methanobacteriota</taxon>
        <taxon>Stenosarchaea group</taxon>
        <taxon>Halobacteria</taxon>
        <taxon>Halobacteriales</taxon>
        <taxon>Natrialbaceae</taxon>
        <taxon>Natronococcus</taxon>
    </lineage>
</organism>
<feature type="region of interest" description="Disordered" evidence="1">
    <location>
        <begin position="66"/>
        <end position="89"/>
    </location>
</feature>
<feature type="compositionally biased region" description="Basic residues" evidence="1">
    <location>
        <begin position="68"/>
        <end position="78"/>
    </location>
</feature>
<reference evidence="2 3" key="1">
    <citation type="journal article" date="2014" name="PLoS Genet.">
        <title>Phylogenetically driven sequencing of extremely halophilic archaea reveals strategies for static and dynamic osmo-response.</title>
        <authorList>
            <person name="Becker E.A."/>
            <person name="Seitzer P.M."/>
            <person name="Tritt A."/>
            <person name="Larsen D."/>
            <person name="Krusor M."/>
            <person name="Yao A.I."/>
            <person name="Wu D."/>
            <person name="Madern D."/>
            <person name="Eisen J.A."/>
            <person name="Darling A.E."/>
            <person name="Facciotti M.T."/>
        </authorList>
    </citation>
    <scope>NUCLEOTIDE SEQUENCE [LARGE SCALE GENOMIC DNA]</scope>
    <source>
        <strain evidence="2 3">DSM 18795</strain>
    </source>
</reference>
<accession>L9WPA9</accession>
<proteinExistence type="predicted"/>
<keyword evidence="3" id="KW-1185">Reference proteome</keyword>
<protein>
    <submittedName>
        <fullName evidence="2">Uncharacterized protein</fullName>
    </submittedName>
</protein>
<comment type="caution">
    <text evidence="2">The sequence shown here is derived from an EMBL/GenBank/DDBJ whole genome shotgun (WGS) entry which is preliminary data.</text>
</comment>
<gene>
    <name evidence="2" type="ORF">C492_21370</name>
</gene>
<dbReference type="AlphaFoldDB" id="L9WPA9"/>
<feature type="region of interest" description="Disordered" evidence="1">
    <location>
        <begin position="1"/>
        <end position="24"/>
    </location>
</feature>
<evidence type="ECO:0000313" key="3">
    <source>
        <dbReference type="Proteomes" id="UP000011531"/>
    </source>
</evidence>
<sequence length="89" mass="10209">MSPDSDGGSPRRGASKAGRRLLSASRFAAFSRPATHRRRERRLRRPLLENERSERTGWFGAELEGRRARTARTSRRQKPTYGVRITTLN</sequence>
<evidence type="ECO:0000313" key="2">
    <source>
        <dbReference type="EMBL" id="ELY51021.1"/>
    </source>
</evidence>
<dbReference type="STRING" id="1227498.C492_21370"/>
<dbReference type="Proteomes" id="UP000011531">
    <property type="component" value="Unassembled WGS sequence"/>
</dbReference>